<name>A0AAE3QRQ3_9BACT</name>
<feature type="chain" id="PRO_5042111462" evidence="1">
    <location>
        <begin position="20"/>
        <end position="268"/>
    </location>
</feature>
<comment type="caution">
    <text evidence="3">The sequence shown here is derived from an EMBL/GenBank/DDBJ whole genome shotgun (WGS) entry which is preliminary data.</text>
</comment>
<dbReference type="PROSITE" id="PS51257">
    <property type="entry name" value="PROKAR_LIPOPROTEIN"/>
    <property type="match status" value="1"/>
</dbReference>
<dbReference type="RefSeq" id="WP_313980556.1">
    <property type="nucleotide sequence ID" value="NZ_JASJOS010000006.1"/>
</dbReference>
<proteinExistence type="predicted"/>
<evidence type="ECO:0000313" key="4">
    <source>
        <dbReference type="Proteomes" id="UP001241110"/>
    </source>
</evidence>
<dbReference type="Proteomes" id="UP001241110">
    <property type="component" value="Unassembled WGS sequence"/>
</dbReference>
<gene>
    <name evidence="3" type="ORF">QNI16_16000</name>
</gene>
<dbReference type="GO" id="GO:0016787">
    <property type="term" value="F:hydrolase activity"/>
    <property type="evidence" value="ECO:0007669"/>
    <property type="project" value="InterPro"/>
</dbReference>
<sequence length="268" mass="30029">MNAKFLLAFAVTGSVWLSACNSSTKHDENTTDTASVATNDTTAVLTETASLNKLTSEEESQGFKLLFDGQSTAGWHSYLKGDSVIGWKAEGGILVCPGNTGADLTSNDEYENFELRFDWNVEPKGNSGVIYKVLEDKKYKSTYESGPEYQIIDDNGYPPYMENGKEIHITDKQKSGANYDMQAPSAFKAKAPGEWNEAVIIVNKNHVEHWLNGEKVVEYEYGGPEWKKQLAVSKFTKWPYATPHAKGKIAFQDHEHKVEYRNIRIKIL</sequence>
<evidence type="ECO:0000259" key="2">
    <source>
        <dbReference type="Pfam" id="PF06439"/>
    </source>
</evidence>
<dbReference type="InterPro" id="IPR010496">
    <property type="entry name" value="AL/BT2_dom"/>
</dbReference>
<accession>A0AAE3QRQ3</accession>
<keyword evidence="1" id="KW-0732">Signal</keyword>
<dbReference type="Pfam" id="PF06439">
    <property type="entry name" value="3keto-disac_hyd"/>
    <property type="match status" value="1"/>
</dbReference>
<dbReference type="AlphaFoldDB" id="A0AAE3QRQ3"/>
<organism evidence="3 4">
    <name type="scientific">Xanthocytophaga flava</name>
    <dbReference type="NCBI Taxonomy" id="3048013"/>
    <lineage>
        <taxon>Bacteria</taxon>
        <taxon>Pseudomonadati</taxon>
        <taxon>Bacteroidota</taxon>
        <taxon>Cytophagia</taxon>
        <taxon>Cytophagales</taxon>
        <taxon>Rhodocytophagaceae</taxon>
        <taxon>Xanthocytophaga</taxon>
    </lineage>
</organism>
<feature type="signal peptide" evidence="1">
    <location>
        <begin position="1"/>
        <end position="19"/>
    </location>
</feature>
<protein>
    <submittedName>
        <fullName evidence="3">DUF1080 domain-containing protein</fullName>
    </submittedName>
</protein>
<evidence type="ECO:0000256" key="1">
    <source>
        <dbReference type="SAM" id="SignalP"/>
    </source>
</evidence>
<reference evidence="3" key="1">
    <citation type="submission" date="2023-05" db="EMBL/GenBank/DDBJ databases">
        <authorList>
            <person name="Zhang X."/>
        </authorList>
    </citation>
    <scope>NUCLEOTIDE SEQUENCE</scope>
    <source>
        <strain evidence="3">YF14B1</strain>
    </source>
</reference>
<evidence type="ECO:0000313" key="3">
    <source>
        <dbReference type="EMBL" id="MDJ1482005.1"/>
    </source>
</evidence>
<dbReference type="EMBL" id="JASJOS010000006">
    <property type="protein sequence ID" value="MDJ1482005.1"/>
    <property type="molecule type" value="Genomic_DNA"/>
</dbReference>
<feature type="domain" description="3-keto-alpha-glucoside-1,2-lyase/3-keto-2-hydroxy-glucal hydratase" evidence="2">
    <location>
        <begin position="62"/>
        <end position="266"/>
    </location>
</feature>
<dbReference type="Gene3D" id="2.60.120.560">
    <property type="entry name" value="Exo-inulinase, domain 1"/>
    <property type="match status" value="1"/>
</dbReference>